<comment type="caution">
    <text evidence="12">The sequence shown here is derived from an EMBL/GenBank/DDBJ whole genome shotgun (WGS) entry which is preliminary data.</text>
</comment>
<keyword evidence="2" id="KW-1003">Cell membrane</keyword>
<feature type="region of interest" description="Disordered" evidence="9">
    <location>
        <begin position="29"/>
        <end position="56"/>
    </location>
</feature>
<gene>
    <name evidence="12" type="ORF">CVLEPA_LOCUS20460</name>
</gene>
<sequence>MFHAMYPQVMLITYSLIVRRLFASSERTHSYSSNSGVSPAVAVNKQRKETKHSLSPSSYNRRRITMMCASLVICFVACWLLFHAVHLAKINGIRLPLSQATKPSHSIFQHKPNNANPTSIESRHLFIPATLQLLEQAESSCAHICKELMTAGTMLAYLNAMLNPILYIFFGGSFSNRLRLVAKKFTKRKSPSATSINVRYSKKSRDRNASSNNQTGMMRRITSSRDATVDAKAIETSGEVRQQAGMITRYQSDQIELASREPMAMVGEENFDKQAQAPIGF</sequence>
<evidence type="ECO:0000313" key="13">
    <source>
        <dbReference type="Proteomes" id="UP001642483"/>
    </source>
</evidence>
<reference evidence="12 13" key="1">
    <citation type="submission" date="2024-02" db="EMBL/GenBank/DDBJ databases">
        <authorList>
            <person name="Daric V."/>
            <person name="Darras S."/>
        </authorList>
    </citation>
    <scope>NUCLEOTIDE SEQUENCE [LARGE SCALE GENOMIC DNA]</scope>
</reference>
<evidence type="ECO:0000256" key="5">
    <source>
        <dbReference type="ARBA" id="ARBA00023040"/>
    </source>
</evidence>
<dbReference type="InterPro" id="IPR000276">
    <property type="entry name" value="GPCR_Rhodpsn"/>
</dbReference>
<evidence type="ECO:0000256" key="2">
    <source>
        <dbReference type="ARBA" id="ARBA00022475"/>
    </source>
</evidence>
<keyword evidence="7" id="KW-0675">Receptor</keyword>
<protein>
    <recommendedName>
        <fullName evidence="11">G-protein coupled receptors family 1 profile domain-containing protein</fullName>
    </recommendedName>
</protein>
<organism evidence="12 13">
    <name type="scientific">Clavelina lepadiformis</name>
    <name type="common">Light-bulb sea squirt</name>
    <name type="synonym">Ascidia lepadiformis</name>
    <dbReference type="NCBI Taxonomy" id="159417"/>
    <lineage>
        <taxon>Eukaryota</taxon>
        <taxon>Metazoa</taxon>
        <taxon>Chordata</taxon>
        <taxon>Tunicata</taxon>
        <taxon>Ascidiacea</taxon>
        <taxon>Aplousobranchia</taxon>
        <taxon>Clavelinidae</taxon>
        <taxon>Clavelina</taxon>
    </lineage>
</organism>
<dbReference type="PRINTS" id="PR00237">
    <property type="entry name" value="GPCRRHODOPSN"/>
</dbReference>
<keyword evidence="3 10" id="KW-0812">Transmembrane</keyword>
<dbReference type="InterPro" id="IPR017452">
    <property type="entry name" value="GPCR_Rhodpsn_7TM"/>
</dbReference>
<dbReference type="Proteomes" id="UP001642483">
    <property type="component" value="Unassembled WGS sequence"/>
</dbReference>
<evidence type="ECO:0000259" key="11">
    <source>
        <dbReference type="PROSITE" id="PS50262"/>
    </source>
</evidence>
<evidence type="ECO:0000256" key="4">
    <source>
        <dbReference type="ARBA" id="ARBA00022989"/>
    </source>
</evidence>
<keyword evidence="6 10" id="KW-0472">Membrane</keyword>
<dbReference type="PANTHER" id="PTHR24229">
    <property type="entry name" value="NEUROPEPTIDES RECEPTOR"/>
    <property type="match status" value="1"/>
</dbReference>
<accession>A0ABP0GBZ1</accession>
<keyword evidence="5" id="KW-0297">G-protein coupled receptor</keyword>
<comment type="subcellular location">
    <subcellularLocation>
        <location evidence="1">Cell membrane</location>
        <topology evidence="1">Multi-pass membrane protein</topology>
    </subcellularLocation>
</comment>
<feature type="transmembrane region" description="Helical" evidence="10">
    <location>
        <begin position="64"/>
        <end position="82"/>
    </location>
</feature>
<dbReference type="Gene3D" id="1.20.1070.10">
    <property type="entry name" value="Rhodopsin 7-helix transmembrane proteins"/>
    <property type="match status" value="1"/>
</dbReference>
<dbReference type="PROSITE" id="PS50262">
    <property type="entry name" value="G_PROTEIN_RECEP_F1_2"/>
    <property type="match status" value="1"/>
</dbReference>
<dbReference type="SUPFAM" id="SSF81321">
    <property type="entry name" value="Family A G protein-coupled receptor-like"/>
    <property type="match status" value="1"/>
</dbReference>
<evidence type="ECO:0000256" key="1">
    <source>
        <dbReference type="ARBA" id="ARBA00004651"/>
    </source>
</evidence>
<keyword evidence="13" id="KW-1185">Reference proteome</keyword>
<evidence type="ECO:0000313" key="12">
    <source>
        <dbReference type="EMBL" id="CAK8688443.1"/>
    </source>
</evidence>
<dbReference type="PANTHER" id="PTHR24229:SF109">
    <property type="entry name" value="SOMATOSTATIN RECEPTOR TYPE 2-LIKE"/>
    <property type="match status" value="1"/>
</dbReference>
<feature type="domain" description="G-protein coupled receptors family 1 profile" evidence="11">
    <location>
        <begin position="1"/>
        <end position="167"/>
    </location>
</feature>
<evidence type="ECO:0000256" key="6">
    <source>
        <dbReference type="ARBA" id="ARBA00023136"/>
    </source>
</evidence>
<proteinExistence type="predicted"/>
<feature type="region of interest" description="Disordered" evidence="9">
    <location>
        <begin position="201"/>
        <end position="225"/>
    </location>
</feature>
<evidence type="ECO:0000256" key="8">
    <source>
        <dbReference type="ARBA" id="ARBA00023224"/>
    </source>
</evidence>
<name>A0ABP0GBZ1_CLALP</name>
<dbReference type="EMBL" id="CAWYQH010000108">
    <property type="protein sequence ID" value="CAK8688443.1"/>
    <property type="molecule type" value="Genomic_DNA"/>
</dbReference>
<keyword evidence="4 10" id="KW-1133">Transmembrane helix</keyword>
<evidence type="ECO:0000256" key="9">
    <source>
        <dbReference type="SAM" id="MobiDB-lite"/>
    </source>
</evidence>
<evidence type="ECO:0000256" key="3">
    <source>
        <dbReference type="ARBA" id="ARBA00022692"/>
    </source>
</evidence>
<keyword evidence="8" id="KW-0807">Transducer</keyword>
<evidence type="ECO:0000256" key="7">
    <source>
        <dbReference type="ARBA" id="ARBA00023170"/>
    </source>
</evidence>
<evidence type="ECO:0000256" key="10">
    <source>
        <dbReference type="SAM" id="Phobius"/>
    </source>
</evidence>
<feature type="transmembrane region" description="Helical" evidence="10">
    <location>
        <begin position="156"/>
        <end position="174"/>
    </location>
</feature>